<dbReference type="PANTHER" id="PTHR11102">
    <property type="entry name" value="SEL-1-LIKE PROTEIN"/>
    <property type="match status" value="1"/>
</dbReference>
<keyword evidence="1" id="KW-0472">Membrane</keyword>
<accession>A0A5B7TT07</accession>
<dbReference type="KEGG" id="fbe:FF125_07875"/>
<dbReference type="SUPFAM" id="SSF81901">
    <property type="entry name" value="HCP-like"/>
    <property type="match status" value="4"/>
</dbReference>
<dbReference type="InterPro" id="IPR006597">
    <property type="entry name" value="Sel1-like"/>
</dbReference>
<dbReference type="PROSITE" id="PS50011">
    <property type="entry name" value="PROTEIN_KINASE_DOM"/>
    <property type="match status" value="1"/>
</dbReference>
<dbReference type="GO" id="GO:0004672">
    <property type="term" value="F:protein kinase activity"/>
    <property type="evidence" value="ECO:0007669"/>
    <property type="project" value="InterPro"/>
</dbReference>
<name>A0A5B7TT07_9FLAO</name>
<dbReference type="SMART" id="SM00220">
    <property type="entry name" value="S_TKc"/>
    <property type="match status" value="1"/>
</dbReference>
<dbReference type="AlphaFoldDB" id="A0A5B7TT07"/>
<organism evidence="3 4">
    <name type="scientific">Aureibaculum algae</name>
    <dbReference type="NCBI Taxonomy" id="2584122"/>
    <lineage>
        <taxon>Bacteria</taxon>
        <taxon>Pseudomonadati</taxon>
        <taxon>Bacteroidota</taxon>
        <taxon>Flavobacteriia</taxon>
        <taxon>Flavobacteriales</taxon>
        <taxon>Flavobacteriaceae</taxon>
        <taxon>Aureibaculum</taxon>
    </lineage>
</organism>
<dbReference type="RefSeq" id="WP_138949248.1">
    <property type="nucleotide sequence ID" value="NZ_CP040749.1"/>
</dbReference>
<keyword evidence="1" id="KW-0812">Transmembrane</keyword>
<dbReference type="InterPro" id="IPR008271">
    <property type="entry name" value="Ser/Thr_kinase_AS"/>
</dbReference>
<dbReference type="InterPro" id="IPR019734">
    <property type="entry name" value="TPR_rpt"/>
</dbReference>
<sequence length="896" mass="101778">MKLSHYEWDPEKDLIAEGGFAEVFKAKDINTANRWVALKIYKEAVSRGTTGSTGQKKYSLEQEFAKIDGLSHTNIISFYGLEYIEHQDAMSRTASYPVLIMEYAGEGTLKELSRNQLSDDNLEEVIISIIRATGYLHSQGIIHRDLKPGNVLFTKDRNDKYVAKITDFGISKDVLGDKTIDQSFTEGVGTPHYMAPEQFFKKKFGLNGEVSERTDIWAIGVILFQLLTGKRPFGQGLKDYELIRDEITQKKLDLSIVPEKFQTVISKCLEKEAVNRPETANELINLLNTQSYDEDLTIIPGQAGVVYPSATHVVKSKKKNVLITVIVGILILLGSFGGFKWYQYSKAKELLAQGWDYYKIGKYKNAYASYLQASDFNSGKAYYYLSLMNNLGMGIDKNYKKTLEYADKAIENNFNMAAFQHGWLYKYGYGVPVDSMKAVSYFKKSLPQIRELSNEGDSEAQNLLGLLYGSGDAIDKDLKKSFEMTKKSAENGHPAAIANLGSKYMYGLGVEKDCNKALEWFKKGQEINAARAWYGEGQLHYYGCDELKIDYDKAFESFKKAADLNNIDAQYKLGYMLQKGIGRKKDLDEAMWWYRKACEADNIDACNNLANIYDNKNNYIEAKKLYTKAAHKNNKYGAYNLGRLFESDKIKKDLDSANFWFSKAAHLKHSAAQNQLGYNFNKGVGYKINLDSAFYWYEKSALQNYRYGQLNLGIMYAKGHGCEQSYVKAKEWYEKAAAQNDGDAIYSLGNLYYNGNGVKRDYLLAREYFKKGADFGISKSQFMYALMHVNKEGGAQNYFKAREWYKKAALQDDDNSQVNLALLYYEGKGGSKDEKQAFYWYEKAAKNGNAIGQNSLAICYLYGIGVKKNRGLAKFWFEKSCKTGHKKSCEDIDKLL</sequence>
<dbReference type="InterPro" id="IPR000719">
    <property type="entry name" value="Prot_kinase_dom"/>
</dbReference>
<dbReference type="Proteomes" id="UP000306229">
    <property type="component" value="Chromosome"/>
</dbReference>
<dbReference type="PROSITE" id="PS00108">
    <property type="entry name" value="PROTEIN_KINASE_ST"/>
    <property type="match status" value="1"/>
</dbReference>
<evidence type="ECO:0000256" key="1">
    <source>
        <dbReference type="SAM" id="Phobius"/>
    </source>
</evidence>
<feature type="domain" description="Protein kinase" evidence="2">
    <location>
        <begin position="9"/>
        <end position="288"/>
    </location>
</feature>
<dbReference type="GO" id="GO:0005524">
    <property type="term" value="F:ATP binding"/>
    <property type="evidence" value="ECO:0007669"/>
    <property type="project" value="InterPro"/>
</dbReference>
<keyword evidence="4" id="KW-1185">Reference proteome</keyword>
<evidence type="ECO:0000313" key="4">
    <source>
        <dbReference type="Proteomes" id="UP000306229"/>
    </source>
</evidence>
<feature type="transmembrane region" description="Helical" evidence="1">
    <location>
        <begin position="321"/>
        <end position="342"/>
    </location>
</feature>
<dbReference type="CDD" id="cd14014">
    <property type="entry name" value="STKc_PknB_like"/>
    <property type="match status" value="1"/>
</dbReference>
<dbReference type="InterPro" id="IPR011990">
    <property type="entry name" value="TPR-like_helical_dom_sf"/>
</dbReference>
<dbReference type="EMBL" id="CP040749">
    <property type="protein sequence ID" value="QCX38353.1"/>
    <property type="molecule type" value="Genomic_DNA"/>
</dbReference>
<dbReference type="InterPro" id="IPR011009">
    <property type="entry name" value="Kinase-like_dom_sf"/>
</dbReference>
<protein>
    <recommendedName>
        <fullName evidence="2">Protein kinase domain-containing protein</fullName>
    </recommendedName>
</protein>
<proteinExistence type="predicted"/>
<evidence type="ECO:0000259" key="2">
    <source>
        <dbReference type="PROSITE" id="PS50011"/>
    </source>
</evidence>
<evidence type="ECO:0000313" key="3">
    <source>
        <dbReference type="EMBL" id="QCX38353.1"/>
    </source>
</evidence>
<dbReference type="SMART" id="SM00671">
    <property type="entry name" value="SEL1"/>
    <property type="match status" value="14"/>
</dbReference>
<dbReference type="Gene3D" id="1.10.510.10">
    <property type="entry name" value="Transferase(Phosphotransferase) domain 1"/>
    <property type="match status" value="1"/>
</dbReference>
<dbReference type="Pfam" id="PF08238">
    <property type="entry name" value="Sel1"/>
    <property type="match status" value="14"/>
</dbReference>
<dbReference type="PANTHER" id="PTHR11102:SF160">
    <property type="entry name" value="ERAD-ASSOCIATED E3 UBIQUITIN-PROTEIN LIGASE COMPONENT HRD3"/>
    <property type="match status" value="1"/>
</dbReference>
<keyword evidence="1" id="KW-1133">Transmembrane helix</keyword>
<dbReference type="Pfam" id="PF00069">
    <property type="entry name" value="Pkinase"/>
    <property type="match status" value="1"/>
</dbReference>
<reference evidence="3 4" key="1">
    <citation type="submission" date="2019-05" db="EMBL/GenBank/DDBJ databases">
        <title>Algicella ahnfeltiae gen. nov., sp. nov., a novel marine bacterium of the family Flavobacteriaceae isolated from a red alga.</title>
        <authorList>
            <person name="Nedashkovskaya O.I."/>
            <person name="Kukhlevskiy A.D."/>
            <person name="Kim S.-G."/>
            <person name="Zhukova N.V."/>
            <person name="Mikhailov V.V."/>
        </authorList>
    </citation>
    <scope>NUCLEOTIDE SEQUENCE [LARGE SCALE GENOMIC DNA]</scope>
    <source>
        <strain evidence="3 4">10Alg115</strain>
    </source>
</reference>
<dbReference type="SUPFAM" id="SSF56112">
    <property type="entry name" value="Protein kinase-like (PK-like)"/>
    <property type="match status" value="1"/>
</dbReference>
<dbReference type="InterPro" id="IPR050767">
    <property type="entry name" value="Sel1_AlgK"/>
</dbReference>
<gene>
    <name evidence="3" type="ORF">FF125_07875</name>
</gene>
<dbReference type="Gene3D" id="1.25.40.10">
    <property type="entry name" value="Tetratricopeptide repeat domain"/>
    <property type="match status" value="2"/>
</dbReference>
<dbReference type="SMART" id="SM00028">
    <property type="entry name" value="TPR"/>
    <property type="match status" value="3"/>
</dbReference>
<dbReference type="OrthoDB" id="9813021at2"/>